<organism evidence="2 3">
    <name type="scientific">Candidatus Pseudobacter hemicellulosilyticus</name>
    <dbReference type="NCBI Taxonomy" id="3121375"/>
    <lineage>
        <taxon>Bacteria</taxon>
        <taxon>Pseudomonadati</taxon>
        <taxon>Bacteroidota</taxon>
        <taxon>Chitinophagia</taxon>
        <taxon>Chitinophagales</taxon>
        <taxon>Chitinophagaceae</taxon>
        <taxon>Pseudobacter</taxon>
    </lineage>
</organism>
<protein>
    <submittedName>
        <fullName evidence="2">Uncharacterized protein</fullName>
    </submittedName>
</protein>
<evidence type="ECO:0000313" key="3">
    <source>
        <dbReference type="Proteomes" id="UP001220610"/>
    </source>
</evidence>
<dbReference type="EMBL" id="CP119311">
    <property type="protein sequence ID" value="WEK37412.1"/>
    <property type="molecule type" value="Genomic_DNA"/>
</dbReference>
<proteinExistence type="predicted"/>
<feature type="signal peptide" evidence="1">
    <location>
        <begin position="1"/>
        <end position="19"/>
    </location>
</feature>
<name>A0AAJ5WXI0_9BACT</name>
<dbReference type="Proteomes" id="UP001220610">
    <property type="component" value="Chromosome"/>
</dbReference>
<evidence type="ECO:0000256" key="1">
    <source>
        <dbReference type="SAM" id="SignalP"/>
    </source>
</evidence>
<gene>
    <name evidence="2" type="ORF">P0Y53_07855</name>
</gene>
<keyword evidence="1" id="KW-0732">Signal</keyword>
<accession>A0AAJ5WXI0</accession>
<feature type="chain" id="PRO_5042533170" evidence="1">
    <location>
        <begin position="20"/>
        <end position="213"/>
    </location>
</feature>
<evidence type="ECO:0000313" key="2">
    <source>
        <dbReference type="EMBL" id="WEK37412.1"/>
    </source>
</evidence>
<dbReference type="AlphaFoldDB" id="A0AAJ5WXI0"/>
<reference evidence="2" key="1">
    <citation type="submission" date="2023-03" db="EMBL/GenBank/DDBJ databases">
        <title>Andean soil-derived lignocellulolytic bacterial consortium as a source of novel taxa and putative plastic-active enzymes.</title>
        <authorList>
            <person name="Diaz-Garcia L."/>
            <person name="Chuvochina M."/>
            <person name="Feuerriegel G."/>
            <person name="Bunk B."/>
            <person name="Sproer C."/>
            <person name="Streit W.R."/>
            <person name="Rodriguez L.M."/>
            <person name="Overmann J."/>
            <person name="Jimenez D.J."/>
        </authorList>
    </citation>
    <scope>NUCLEOTIDE SEQUENCE</scope>
    <source>
        <strain evidence="2">MAG 7</strain>
    </source>
</reference>
<sequence length="213" mass="23688">MKKIGMAMMAFVLALAVNAQDSDKYTNAMTSTLSRIDSAKNADDFLALSATFERIGDAEKSKWLPYYWASFCQVLGGFTKNVPAENDPLADRAERLISKADSLQKDNSEVAVVRSMIATLRMLVNPMQRWQEFGGEVERQLGLAKKLDPSNPRPYYIQAQNLRNTPEQYGGGCSSAKPVMEEALKKFAVFQPASLLHPKWGLKNTEDLLASCK</sequence>